<comment type="subcellular location">
    <subcellularLocation>
        <location evidence="1">Membrane</location>
        <topology evidence="1">Multi-pass membrane protein</topology>
    </subcellularLocation>
</comment>
<evidence type="ECO:0000256" key="1">
    <source>
        <dbReference type="ARBA" id="ARBA00004141"/>
    </source>
</evidence>
<sequence length="428" mass="46563">METKLNKTQSTLINPPTSLKGKLKFVGPGLIVAATGVGAGDFIMATIAGTSFGWSLMWVIAVGAYIKYVLSEGVGRWYLATGKTFLQGWHSLGWWATVYFGIYSVIFGIIYGAAEPAISALVITAMFPGTSFELWAIVSGVAGFVLVWFGKYEFLEKLMTVLIGIMFVTVIGSAVIILLNIGNVSYSLAPSIPEGSFFKLLGIIGGVGGSITLTSYSYWLHAKGWKGKKWIPIMKIDLGTAFTITGMFAIAVMIIAAELLFGSGTTISGNEGLLGLADTYGERFGSAARWILLIGIWVAVFTSIIGPWHGISYLFADFVRIVRNKGKSIDNDEPISEKDPAFRIYLAWMTFPPMLLLLFNQPVAIVLIYGVLGAIFMPILSIGLLILLNSKRVDPDYRNGKINNIVLGLIIMLFLYLGASELYHSFFS</sequence>
<dbReference type="Proteomes" id="UP001646157">
    <property type="component" value="Unassembled WGS sequence"/>
</dbReference>
<dbReference type="InterPro" id="IPR001046">
    <property type="entry name" value="NRAMP_fam"/>
</dbReference>
<accession>A0ABS2NBZ6</accession>
<dbReference type="RefSeq" id="WP_205171157.1">
    <property type="nucleotide sequence ID" value="NZ_JAFBDZ010000002.1"/>
</dbReference>
<evidence type="ECO:0000313" key="7">
    <source>
        <dbReference type="Proteomes" id="UP001646157"/>
    </source>
</evidence>
<dbReference type="EMBL" id="JAFBDZ010000002">
    <property type="protein sequence ID" value="MBM7585377.1"/>
    <property type="molecule type" value="Genomic_DNA"/>
</dbReference>
<keyword evidence="3 5" id="KW-1133">Transmembrane helix</keyword>
<organism evidence="6 7">
    <name type="scientific">Rossellomorea pakistanensis</name>
    <dbReference type="NCBI Taxonomy" id="992288"/>
    <lineage>
        <taxon>Bacteria</taxon>
        <taxon>Bacillati</taxon>
        <taxon>Bacillota</taxon>
        <taxon>Bacilli</taxon>
        <taxon>Bacillales</taxon>
        <taxon>Bacillaceae</taxon>
        <taxon>Rossellomorea</taxon>
    </lineage>
</organism>
<feature type="transmembrane region" description="Helical" evidence="5">
    <location>
        <begin position="161"/>
        <end position="181"/>
    </location>
</feature>
<feature type="transmembrane region" description="Helical" evidence="5">
    <location>
        <begin position="25"/>
        <end position="45"/>
    </location>
</feature>
<evidence type="ECO:0000313" key="6">
    <source>
        <dbReference type="EMBL" id="MBM7585377.1"/>
    </source>
</evidence>
<feature type="transmembrane region" description="Helical" evidence="5">
    <location>
        <begin position="51"/>
        <end position="70"/>
    </location>
</feature>
<feature type="transmembrane region" description="Helical" evidence="5">
    <location>
        <begin position="91"/>
        <end position="114"/>
    </location>
</feature>
<feature type="transmembrane region" description="Helical" evidence="5">
    <location>
        <begin position="400"/>
        <end position="419"/>
    </location>
</feature>
<evidence type="ECO:0000256" key="3">
    <source>
        <dbReference type="ARBA" id="ARBA00022989"/>
    </source>
</evidence>
<feature type="transmembrane region" description="Helical" evidence="5">
    <location>
        <begin position="120"/>
        <end position="149"/>
    </location>
</feature>
<keyword evidence="2 5" id="KW-0812">Transmembrane</keyword>
<feature type="transmembrane region" description="Helical" evidence="5">
    <location>
        <begin position="290"/>
        <end position="319"/>
    </location>
</feature>
<dbReference type="NCBIfam" id="NF037982">
    <property type="entry name" value="Nramp_1"/>
    <property type="match status" value="2"/>
</dbReference>
<evidence type="ECO:0000256" key="2">
    <source>
        <dbReference type="ARBA" id="ARBA00022692"/>
    </source>
</evidence>
<keyword evidence="4 5" id="KW-0472">Membrane</keyword>
<gene>
    <name evidence="6" type="ORF">JOC86_001919</name>
</gene>
<feature type="transmembrane region" description="Helical" evidence="5">
    <location>
        <begin position="340"/>
        <end position="359"/>
    </location>
</feature>
<dbReference type="PANTHER" id="PTHR11706:SF3">
    <property type="entry name" value="METAL ION TRANSPORT PROTEIN"/>
    <property type="match status" value="1"/>
</dbReference>
<evidence type="ECO:0000256" key="5">
    <source>
        <dbReference type="SAM" id="Phobius"/>
    </source>
</evidence>
<protein>
    <submittedName>
        <fullName evidence="6">Mn2+/Fe2+ NRAMP family transporter</fullName>
    </submittedName>
</protein>
<evidence type="ECO:0000256" key="4">
    <source>
        <dbReference type="ARBA" id="ARBA00023136"/>
    </source>
</evidence>
<reference evidence="6 7" key="1">
    <citation type="submission" date="2021-01" db="EMBL/GenBank/DDBJ databases">
        <title>Genomic Encyclopedia of Type Strains, Phase IV (KMG-IV): sequencing the most valuable type-strain genomes for metagenomic binning, comparative biology and taxonomic classification.</title>
        <authorList>
            <person name="Goeker M."/>
        </authorList>
    </citation>
    <scope>NUCLEOTIDE SEQUENCE [LARGE SCALE GENOMIC DNA]</scope>
    <source>
        <strain evidence="6 7">DSM 24834</strain>
    </source>
</reference>
<comment type="caution">
    <text evidence="6">The sequence shown here is derived from an EMBL/GenBank/DDBJ whole genome shotgun (WGS) entry which is preliminary data.</text>
</comment>
<feature type="transmembrane region" description="Helical" evidence="5">
    <location>
        <begin position="365"/>
        <end position="388"/>
    </location>
</feature>
<dbReference type="Pfam" id="PF01566">
    <property type="entry name" value="Nramp"/>
    <property type="match status" value="1"/>
</dbReference>
<keyword evidence="7" id="KW-1185">Reference proteome</keyword>
<feature type="transmembrane region" description="Helical" evidence="5">
    <location>
        <begin position="241"/>
        <end position="261"/>
    </location>
</feature>
<feature type="transmembrane region" description="Helical" evidence="5">
    <location>
        <begin position="201"/>
        <end position="220"/>
    </location>
</feature>
<proteinExistence type="predicted"/>
<name>A0ABS2NBZ6_9BACI</name>
<dbReference type="PANTHER" id="PTHR11706">
    <property type="entry name" value="SOLUTE CARRIER PROTEIN FAMILY 11 MEMBER"/>
    <property type="match status" value="1"/>
</dbReference>